<gene>
    <name evidence="7" type="primary">C4YFX2</name>
</gene>
<comment type="similarity">
    <text evidence="3">Belongs to the NPL4 family.</text>
</comment>
<proteinExistence type="inferred from homology"/>
<sequence length="621" mass="68486">MLIRLRSRDGNFRFDFQPTSDISELIAKSLGFNHGDLLFVGYRPTSAPVLELPAPSTAAANAAPVGAARPWEAAEEDPVDKYWRSQDGKIPRGRDNRFCKHGANAMCDYCMPLEPYDPEYHTKNNIKNLSYHAYLSKVTPKTSLSSSVTATLPPLTPPSFRVKDPCPTGGHAPWPAGICTACQPSAITLQSQPFRMVDHLEIASEVIIERFLQAWRATGTQRFGWLVGHYEPYPDVPMGVKAVVEAIHEPPQQGEIDGLELGLPWEDEARIRSLATQATTPLQVVGYIFTDLEPEEEDRTKVKYKRHPQSFYLSSLEIIFAAVVQNANPTSSKASFTGKFGSRMVTAVLTGTKEGGVDISAYQVSEQACAMVDADMIEASVDPGIMRVKEEDASRYIPDVFFRYKNEYNLDVQKNAKPCFPVEYLLVSHGFPQNPSPLFYSVDYKIENRPGLEDQSIQNVLHRLAEIHAYDIHESSQGGDRQKRQALARFLSDWHLVSFLGTSGLVNHNDMGVLIRTATSPNLEDDKVLDDLVRTEGWLTLMTFAREVAPKPPSASSPPSSGGHVPMDTDIPPEVFDQIAQDSGPAPGPSGGVGGHIRICPHCTFENTHGGHDCEICGLPL</sequence>
<dbReference type="Pfam" id="PF05021">
    <property type="entry name" value="NPL4"/>
    <property type="match status" value="1"/>
</dbReference>
<evidence type="ECO:0000256" key="4">
    <source>
        <dbReference type="ARBA" id="ARBA00019709"/>
    </source>
</evidence>
<dbReference type="AlphaFoldDB" id="A0A5K1K9D5"/>
<name>A0A5K1K9D5_9APHY</name>
<dbReference type="GO" id="GO:0006511">
    <property type="term" value="P:ubiquitin-dependent protein catabolic process"/>
    <property type="evidence" value="ECO:0007669"/>
    <property type="project" value="InterPro"/>
</dbReference>
<accession>A0A5K1K9D5</accession>
<protein>
    <recommendedName>
        <fullName evidence="4">Nuclear protein localization protein 4</fullName>
    </recommendedName>
</protein>
<evidence type="ECO:0000256" key="2">
    <source>
        <dbReference type="ARBA" id="ARBA00004556"/>
    </source>
</evidence>
<dbReference type="GO" id="GO:0043130">
    <property type="term" value="F:ubiquitin binding"/>
    <property type="evidence" value="ECO:0007669"/>
    <property type="project" value="TreeGrafter"/>
</dbReference>
<dbReference type="GO" id="GO:0031965">
    <property type="term" value="C:nuclear membrane"/>
    <property type="evidence" value="ECO:0007669"/>
    <property type="project" value="UniProtKB-SubCell"/>
</dbReference>
<evidence type="ECO:0000256" key="1">
    <source>
        <dbReference type="ARBA" id="ARBA00004335"/>
    </source>
</evidence>
<dbReference type="PROSITE" id="PS50249">
    <property type="entry name" value="MPN"/>
    <property type="match status" value="1"/>
</dbReference>
<evidence type="ECO:0000256" key="5">
    <source>
        <dbReference type="SAM" id="MobiDB-lite"/>
    </source>
</evidence>
<dbReference type="PIRSF" id="PIRSF010052">
    <property type="entry name" value="Polyub_prc_Npl4"/>
    <property type="match status" value="1"/>
</dbReference>
<dbReference type="InterPro" id="IPR007716">
    <property type="entry name" value="NPL4_Zn-bd_put"/>
</dbReference>
<comment type="subcellular location">
    <subcellularLocation>
        <location evidence="2">Cytoplasm</location>
        <location evidence="2">Perinuclear region</location>
    </subcellularLocation>
    <subcellularLocation>
        <location evidence="1">Nucleus membrane</location>
        <topology evidence="1">Peripheral membrane protein</topology>
        <orientation evidence="1">Cytoplasmic side</orientation>
    </subcellularLocation>
</comment>
<evidence type="ECO:0000256" key="3">
    <source>
        <dbReference type="ARBA" id="ARBA00011025"/>
    </source>
</evidence>
<evidence type="ECO:0000313" key="7">
    <source>
        <dbReference type="EMBL" id="VWP02556.1"/>
    </source>
</evidence>
<dbReference type="PANTHER" id="PTHR12710:SF0">
    <property type="entry name" value="NUCLEAR PROTEIN LOCALIZATION PROTEIN 4 HOMOLOG"/>
    <property type="match status" value="1"/>
</dbReference>
<dbReference type="Pfam" id="PF05020">
    <property type="entry name" value="zf-NPL4"/>
    <property type="match status" value="1"/>
</dbReference>
<evidence type="ECO:0000259" key="6">
    <source>
        <dbReference type="PROSITE" id="PS50249"/>
    </source>
</evidence>
<dbReference type="InterPro" id="IPR037518">
    <property type="entry name" value="MPN"/>
</dbReference>
<dbReference type="InterPro" id="IPR007717">
    <property type="entry name" value="NPL4_C"/>
</dbReference>
<feature type="domain" description="MPN" evidence="6">
    <location>
        <begin position="200"/>
        <end position="340"/>
    </location>
</feature>
<organism evidence="7">
    <name type="scientific">Ganoderma boninense</name>
    <dbReference type="NCBI Taxonomy" id="34458"/>
    <lineage>
        <taxon>Eukaryota</taxon>
        <taxon>Fungi</taxon>
        <taxon>Dikarya</taxon>
        <taxon>Basidiomycota</taxon>
        <taxon>Agaricomycotina</taxon>
        <taxon>Agaricomycetes</taxon>
        <taxon>Polyporales</taxon>
        <taxon>Polyporaceae</taxon>
        <taxon>Ganoderma</taxon>
    </lineage>
</organism>
<dbReference type="EMBL" id="LR730312">
    <property type="protein sequence ID" value="VWP02556.1"/>
    <property type="molecule type" value="Genomic_DNA"/>
</dbReference>
<dbReference type="InterPro" id="IPR016563">
    <property type="entry name" value="Npl4"/>
</dbReference>
<dbReference type="GO" id="GO:0048471">
    <property type="term" value="C:perinuclear region of cytoplasm"/>
    <property type="evidence" value="ECO:0007669"/>
    <property type="project" value="UniProtKB-SubCell"/>
</dbReference>
<reference evidence="7" key="1">
    <citation type="submission" date="2019-10" db="EMBL/GenBank/DDBJ databases">
        <authorList>
            <person name="Nor Muhammad N."/>
        </authorList>
    </citation>
    <scope>NUCLEOTIDE SEQUENCE</scope>
</reference>
<dbReference type="CDD" id="cd08061">
    <property type="entry name" value="MPN_NPL4"/>
    <property type="match status" value="1"/>
</dbReference>
<feature type="region of interest" description="Disordered" evidence="5">
    <location>
        <begin position="549"/>
        <end position="572"/>
    </location>
</feature>
<dbReference type="PANTHER" id="PTHR12710">
    <property type="entry name" value="NUCLEAR PROTEIN LOCALIZATION 4"/>
    <property type="match status" value="1"/>
</dbReference>
<dbReference type="GO" id="GO:0031625">
    <property type="term" value="F:ubiquitin protein ligase binding"/>
    <property type="evidence" value="ECO:0007669"/>
    <property type="project" value="TreeGrafter"/>
</dbReference>